<organism evidence="2 3">
    <name type="scientific">Sungouiella intermedia</name>
    <dbReference type="NCBI Taxonomy" id="45354"/>
    <lineage>
        <taxon>Eukaryota</taxon>
        <taxon>Fungi</taxon>
        <taxon>Dikarya</taxon>
        <taxon>Ascomycota</taxon>
        <taxon>Saccharomycotina</taxon>
        <taxon>Pichiomycetes</taxon>
        <taxon>Metschnikowiaceae</taxon>
        <taxon>Sungouiella</taxon>
    </lineage>
</organism>
<feature type="compositionally biased region" description="Basic residues" evidence="1">
    <location>
        <begin position="8"/>
        <end position="20"/>
    </location>
</feature>
<feature type="region of interest" description="Disordered" evidence="1">
    <location>
        <begin position="222"/>
        <end position="264"/>
    </location>
</feature>
<name>A0A1L0CYH3_9ASCO</name>
<accession>A0A1L0CYH3</accession>
<evidence type="ECO:0000256" key="1">
    <source>
        <dbReference type="SAM" id="MobiDB-lite"/>
    </source>
</evidence>
<feature type="compositionally biased region" description="Polar residues" evidence="1">
    <location>
        <begin position="240"/>
        <end position="260"/>
    </location>
</feature>
<proteinExistence type="predicted"/>
<reference evidence="2 3" key="1">
    <citation type="submission" date="2016-10" db="EMBL/GenBank/DDBJ databases">
        <authorList>
            <person name="de Groot N.N."/>
        </authorList>
    </citation>
    <scope>NUCLEOTIDE SEQUENCE [LARGE SCALE GENOMIC DNA]</scope>
    <source>
        <strain evidence="2 3">PYCC 4715</strain>
    </source>
</reference>
<evidence type="ECO:0000313" key="3">
    <source>
        <dbReference type="Proteomes" id="UP000182259"/>
    </source>
</evidence>
<dbReference type="Proteomes" id="UP000182259">
    <property type="component" value="Chromosome I"/>
</dbReference>
<dbReference type="AlphaFoldDB" id="A0A1L0CYH3"/>
<protein>
    <submittedName>
        <fullName evidence="2">CIC11C00000000339</fullName>
    </submittedName>
</protein>
<dbReference type="EMBL" id="LT635764">
    <property type="protein sequence ID" value="SGZ48749.1"/>
    <property type="molecule type" value="Genomic_DNA"/>
</dbReference>
<evidence type="ECO:0000313" key="2">
    <source>
        <dbReference type="EMBL" id="SGZ48749.1"/>
    </source>
</evidence>
<gene>
    <name evidence="2" type="ORF">SAMEA4029009_CIC11G00000000339</name>
</gene>
<sequence>MSQQATKILRRKKKPKTQRQRAVLKKYRSVKEVPCDSRDTLAKLEDIFGPLKASTPLKLYRVPKDILTSDWLEPYEFSIRSETEEIEGAGGIKEKKFMISDFEIDDIAQNEDLEVLPENEVQNDANSLGIKNEIEQNLFETLDPREQTGKKVEVKKLEEMVEERIENEDGEIASFFPSSDISASLPLACYDLQVTRTTIPQTLFIDSELELSDVPLSNILVSSSESRKRRRSSEKETSKPTQENPNSKQPKPGTSKTKSASPKLDRQGVAALYKKIASGLRSWSRSLGYSQSQGHYLVHIVCCPA</sequence>
<feature type="region of interest" description="Disordered" evidence="1">
    <location>
        <begin position="1"/>
        <end position="20"/>
    </location>
</feature>